<dbReference type="Pfam" id="PF03137">
    <property type="entry name" value="OATP"/>
    <property type="match status" value="1"/>
</dbReference>
<dbReference type="InParanoid" id="A0A4W3GIN2"/>
<keyword evidence="2" id="KW-1015">Disulfide bond</keyword>
<feature type="compositionally biased region" description="Basic and acidic residues" evidence="3">
    <location>
        <begin position="174"/>
        <end position="186"/>
    </location>
</feature>
<name>A0A4W3GIN2_CALMI</name>
<dbReference type="GO" id="GO:0016324">
    <property type="term" value="C:apical plasma membrane"/>
    <property type="evidence" value="ECO:0007669"/>
    <property type="project" value="TreeGrafter"/>
</dbReference>
<comment type="subcellular location">
    <subcellularLocation>
        <location evidence="1">Membrane</location>
        <topology evidence="1">Multi-pass membrane protein</topology>
    </subcellularLocation>
</comment>
<dbReference type="GO" id="GO:0015125">
    <property type="term" value="F:bile acid transmembrane transporter activity"/>
    <property type="evidence" value="ECO:0007669"/>
    <property type="project" value="TreeGrafter"/>
</dbReference>
<dbReference type="SUPFAM" id="SSF103473">
    <property type="entry name" value="MFS general substrate transporter"/>
    <property type="match status" value="1"/>
</dbReference>
<sequence>MPFMLLLTLMGFTASLSQTPSFILVLRSVKPQDKSFAIGIQYMLFRALAWLPGPILYGRVIDKTCIHWETKCGEQTACRYYDLDRFRIRCVLRPPPAALTPAPDHQCSDCFYNDGPPYVTYSSFHVSRRSQSTSQDSLQSVVTVCGQTRSQFMPRNIRANSQEVTVSGSCRPGQQERESEREREELPSLFPTASRDL</sequence>
<feature type="signal peptide" evidence="4">
    <location>
        <begin position="1"/>
        <end position="17"/>
    </location>
</feature>
<reference evidence="6" key="2">
    <citation type="journal article" date="2007" name="PLoS Biol.">
        <title>Survey sequencing and comparative analysis of the elephant shark (Callorhinchus milii) genome.</title>
        <authorList>
            <person name="Venkatesh B."/>
            <person name="Kirkness E.F."/>
            <person name="Loh Y.H."/>
            <person name="Halpern A.L."/>
            <person name="Lee A.P."/>
            <person name="Johnson J."/>
            <person name="Dandona N."/>
            <person name="Viswanathan L.D."/>
            <person name="Tay A."/>
            <person name="Venter J.C."/>
            <person name="Strausberg R.L."/>
            <person name="Brenner S."/>
        </authorList>
    </citation>
    <scope>NUCLEOTIDE SEQUENCE [LARGE SCALE GENOMIC DNA]</scope>
</reference>
<dbReference type="GeneTree" id="ENSGT01150000286985"/>
<feature type="chain" id="PRO_5021221538" evidence="4">
    <location>
        <begin position="18"/>
        <end position="197"/>
    </location>
</feature>
<dbReference type="PANTHER" id="PTHR11388">
    <property type="entry name" value="ORGANIC ANION TRANSPORTER"/>
    <property type="match status" value="1"/>
</dbReference>
<dbReference type="GO" id="GO:0015347">
    <property type="term" value="F:sodium-independent organic anion transmembrane transporter activity"/>
    <property type="evidence" value="ECO:0007669"/>
    <property type="project" value="TreeGrafter"/>
</dbReference>
<dbReference type="AlphaFoldDB" id="A0A4W3GIN2"/>
<evidence type="ECO:0000256" key="3">
    <source>
        <dbReference type="SAM" id="MobiDB-lite"/>
    </source>
</evidence>
<dbReference type="InterPro" id="IPR036259">
    <property type="entry name" value="MFS_trans_sf"/>
</dbReference>
<dbReference type="GO" id="GO:0016323">
    <property type="term" value="C:basolateral plasma membrane"/>
    <property type="evidence" value="ECO:0007669"/>
    <property type="project" value="TreeGrafter"/>
</dbReference>
<reference evidence="5" key="5">
    <citation type="submission" date="2025-09" db="UniProtKB">
        <authorList>
            <consortium name="Ensembl"/>
        </authorList>
    </citation>
    <scope>IDENTIFICATION</scope>
</reference>
<protein>
    <submittedName>
        <fullName evidence="5">Uncharacterized protein</fullName>
    </submittedName>
</protein>
<dbReference type="Ensembl" id="ENSCMIT00000003587.1">
    <property type="protein sequence ID" value="ENSCMIP00000003453.1"/>
    <property type="gene ID" value="ENSCMIG00000002080.1"/>
</dbReference>
<dbReference type="InterPro" id="IPR004156">
    <property type="entry name" value="OATP"/>
</dbReference>
<evidence type="ECO:0000256" key="4">
    <source>
        <dbReference type="SAM" id="SignalP"/>
    </source>
</evidence>
<reference evidence="6" key="3">
    <citation type="journal article" date="2014" name="Nature">
        <title>Elephant shark genome provides unique insights into gnathostome evolution.</title>
        <authorList>
            <consortium name="International Elephant Shark Genome Sequencing Consortium"/>
            <person name="Venkatesh B."/>
            <person name="Lee A.P."/>
            <person name="Ravi V."/>
            <person name="Maurya A.K."/>
            <person name="Lian M.M."/>
            <person name="Swann J.B."/>
            <person name="Ohta Y."/>
            <person name="Flajnik M.F."/>
            <person name="Sutoh Y."/>
            <person name="Kasahara M."/>
            <person name="Hoon S."/>
            <person name="Gangu V."/>
            <person name="Roy S.W."/>
            <person name="Irimia M."/>
            <person name="Korzh V."/>
            <person name="Kondrychyn I."/>
            <person name="Lim Z.W."/>
            <person name="Tay B.H."/>
            <person name="Tohari S."/>
            <person name="Kong K.W."/>
            <person name="Ho S."/>
            <person name="Lorente-Galdos B."/>
            <person name="Quilez J."/>
            <person name="Marques-Bonet T."/>
            <person name="Raney B.J."/>
            <person name="Ingham P.W."/>
            <person name="Tay A."/>
            <person name="Hillier L.W."/>
            <person name="Minx P."/>
            <person name="Boehm T."/>
            <person name="Wilson R.K."/>
            <person name="Brenner S."/>
            <person name="Warren W.C."/>
        </authorList>
    </citation>
    <scope>NUCLEOTIDE SEQUENCE [LARGE SCALE GENOMIC DNA]</scope>
</reference>
<dbReference type="Proteomes" id="UP000314986">
    <property type="component" value="Unassembled WGS sequence"/>
</dbReference>
<reference evidence="5" key="4">
    <citation type="submission" date="2025-08" db="UniProtKB">
        <authorList>
            <consortium name="Ensembl"/>
        </authorList>
    </citation>
    <scope>IDENTIFICATION</scope>
</reference>
<accession>A0A4W3GIN2</accession>
<feature type="region of interest" description="Disordered" evidence="3">
    <location>
        <begin position="163"/>
        <end position="197"/>
    </location>
</feature>
<dbReference type="PANTHER" id="PTHR11388:SF87">
    <property type="entry name" value="SOLUTE CARRIER ORGANIC ANION TRANSPORTER FAMILY MEMBER 2B1"/>
    <property type="match status" value="1"/>
</dbReference>
<keyword evidence="6" id="KW-1185">Reference proteome</keyword>
<evidence type="ECO:0000313" key="5">
    <source>
        <dbReference type="Ensembl" id="ENSCMIP00000003453.1"/>
    </source>
</evidence>
<evidence type="ECO:0000256" key="2">
    <source>
        <dbReference type="ARBA" id="ARBA00023157"/>
    </source>
</evidence>
<proteinExistence type="predicted"/>
<reference evidence="6" key="1">
    <citation type="journal article" date="2006" name="Science">
        <title>Ancient noncoding elements conserved in the human genome.</title>
        <authorList>
            <person name="Venkatesh B."/>
            <person name="Kirkness E.F."/>
            <person name="Loh Y.H."/>
            <person name="Halpern A.L."/>
            <person name="Lee A.P."/>
            <person name="Johnson J."/>
            <person name="Dandona N."/>
            <person name="Viswanathan L.D."/>
            <person name="Tay A."/>
            <person name="Venter J.C."/>
            <person name="Strausberg R.L."/>
            <person name="Brenner S."/>
        </authorList>
    </citation>
    <scope>NUCLEOTIDE SEQUENCE [LARGE SCALE GENOMIC DNA]</scope>
</reference>
<keyword evidence="4" id="KW-0732">Signal</keyword>
<dbReference type="GO" id="GO:0043252">
    <property type="term" value="P:sodium-independent organic anion transport"/>
    <property type="evidence" value="ECO:0007669"/>
    <property type="project" value="TreeGrafter"/>
</dbReference>
<organism evidence="5 6">
    <name type="scientific">Callorhinchus milii</name>
    <name type="common">Ghost shark</name>
    <dbReference type="NCBI Taxonomy" id="7868"/>
    <lineage>
        <taxon>Eukaryota</taxon>
        <taxon>Metazoa</taxon>
        <taxon>Chordata</taxon>
        <taxon>Craniata</taxon>
        <taxon>Vertebrata</taxon>
        <taxon>Chondrichthyes</taxon>
        <taxon>Holocephali</taxon>
        <taxon>Chimaeriformes</taxon>
        <taxon>Callorhinchidae</taxon>
        <taxon>Callorhinchus</taxon>
    </lineage>
</organism>
<evidence type="ECO:0000256" key="1">
    <source>
        <dbReference type="ARBA" id="ARBA00004141"/>
    </source>
</evidence>
<evidence type="ECO:0000313" key="6">
    <source>
        <dbReference type="Proteomes" id="UP000314986"/>
    </source>
</evidence>